<keyword evidence="1" id="KW-0963">Cytoplasm</keyword>
<dbReference type="GO" id="GO:0008175">
    <property type="term" value="F:tRNA methyltransferase activity"/>
    <property type="evidence" value="ECO:0007669"/>
    <property type="project" value="InterPro"/>
</dbReference>
<dbReference type="EMBL" id="CP001331">
    <property type="protein sequence ID" value="ACO67055.1"/>
    <property type="molecule type" value="Genomic_DNA"/>
</dbReference>
<feature type="compositionally biased region" description="Basic and acidic residues" evidence="5">
    <location>
        <begin position="166"/>
        <end position="195"/>
    </location>
</feature>
<keyword evidence="3" id="KW-0808">Transferase</keyword>
<feature type="compositionally biased region" description="Basic residues" evidence="5">
    <location>
        <begin position="20"/>
        <end position="33"/>
    </location>
</feature>
<dbReference type="Pfam" id="PF04013">
    <property type="entry name" value="Methyltrn_RNA_2"/>
    <property type="match status" value="1"/>
</dbReference>
<evidence type="ECO:0000256" key="1">
    <source>
        <dbReference type="ARBA" id="ARBA00022490"/>
    </source>
</evidence>
<dbReference type="GeneID" id="8248487"/>
<evidence type="ECO:0000256" key="3">
    <source>
        <dbReference type="ARBA" id="ARBA00022679"/>
    </source>
</evidence>
<dbReference type="SUPFAM" id="SSF75217">
    <property type="entry name" value="alpha/beta knot"/>
    <property type="match status" value="1"/>
</dbReference>
<evidence type="ECO:0000256" key="2">
    <source>
        <dbReference type="ARBA" id="ARBA00022603"/>
    </source>
</evidence>
<dbReference type="InterPro" id="IPR029026">
    <property type="entry name" value="tRNA_m1G_MTases_N"/>
</dbReference>
<keyword evidence="2" id="KW-0489">Methyltransferase</keyword>
<dbReference type="InParanoid" id="C1EFA1"/>
<dbReference type="Gene3D" id="3.40.1280.10">
    <property type="match status" value="1"/>
</dbReference>
<reference evidence="6 7" key="1">
    <citation type="journal article" date="2009" name="Science">
        <title>Green evolution and dynamic adaptations revealed by genomes of the marine picoeukaryotes Micromonas.</title>
        <authorList>
            <person name="Worden A.Z."/>
            <person name="Lee J.H."/>
            <person name="Mock T."/>
            <person name="Rouze P."/>
            <person name="Simmons M.P."/>
            <person name="Aerts A.L."/>
            <person name="Allen A.E."/>
            <person name="Cuvelier M.L."/>
            <person name="Derelle E."/>
            <person name="Everett M.V."/>
            <person name="Foulon E."/>
            <person name="Grimwood J."/>
            <person name="Gundlach H."/>
            <person name="Henrissat B."/>
            <person name="Napoli C."/>
            <person name="McDonald S.M."/>
            <person name="Parker M.S."/>
            <person name="Rombauts S."/>
            <person name="Salamov A."/>
            <person name="Von Dassow P."/>
            <person name="Badger J.H."/>
            <person name="Coutinho P.M."/>
            <person name="Demir E."/>
            <person name="Dubchak I."/>
            <person name="Gentemann C."/>
            <person name="Eikrem W."/>
            <person name="Gready J.E."/>
            <person name="John U."/>
            <person name="Lanier W."/>
            <person name="Lindquist E.A."/>
            <person name="Lucas S."/>
            <person name="Mayer K.F."/>
            <person name="Moreau H."/>
            <person name="Not F."/>
            <person name="Otillar R."/>
            <person name="Panaud O."/>
            <person name="Pangilinan J."/>
            <person name="Paulsen I."/>
            <person name="Piegu B."/>
            <person name="Poliakov A."/>
            <person name="Robbens S."/>
            <person name="Schmutz J."/>
            <person name="Toulza E."/>
            <person name="Wyss T."/>
            <person name="Zelensky A."/>
            <person name="Zhou K."/>
            <person name="Armbrust E.V."/>
            <person name="Bhattacharya D."/>
            <person name="Goodenough U.W."/>
            <person name="Van de Peer Y."/>
            <person name="Grigoriev I.V."/>
        </authorList>
    </citation>
    <scope>NUCLEOTIDE SEQUENCE [LARGE SCALE GENOMIC DNA]</scope>
    <source>
        <strain evidence="7">RCC299 / NOUM17</strain>
    </source>
</reference>
<feature type="compositionally biased region" description="Low complexity" evidence="5">
    <location>
        <begin position="1"/>
        <end position="19"/>
    </location>
</feature>
<dbReference type="PANTHER" id="PTHR40703">
    <property type="entry name" value="TRNA (PSEUDOURIDINE(54)-N(1))-METHYLTRANSFERASE"/>
    <property type="match status" value="1"/>
</dbReference>
<organism evidence="6 7">
    <name type="scientific">Micromonas commoda (strain RCC299 / NOUM17 / CCMP2709)</name>
    <name type="common">Picoplanktonic green alga</name>
    <dbReference type="NCBI Taxonomy" id="296587"/>
    <lineage>
        <taxon>Eukaryota</taxon>
        <taxon>Viridiplantae</taxon>
        <taxon>Chlorophyta</taxon>
        <taxon>Mamiellophyceae</taxon>
        <taxon>Mamiellales</taxon>
        <taxon>Mamiellaceae</taxon>
        <taxon>Micromonas</taxon>
    </lineage>
</organism>
<evidence type="ECO:0000313" key="7">
    <source>
        <dbReference type="Proteomes" id="UP000002009"/>
    </source>
</evidence>
<gene>
    <name evidence="6" type="ORF">MICPUN_63714</name>
</gene>
<dbReference type="KEGG" id="mis:MICPUN_63714"/>
<feature type="region of interest" description="Disordered" evidence="5">
    <location>
        <begin position="158"/>
        <end position="204"/>
    </location>
</feature>
<dbReference type="GO" id="GO:0030488">
    <property type="term" value="P:tRNA methylation"/>
    <property type="evidence" value="ECO:0007669"/>
    <property type="project" value="TreeGrafter"/>
</dbReference>
<dbReference type="PANTHER" id="PTHR40703:SF1">
    <property type="entry name" value="TRNA (PSEUDOURIDINE(54)-N(1))-METHYLTRANSFERASE"/>
    <property type="match status" value="1"/>
</dbReference>
<dbReference type="RefSeq" id="XP_002505797.1">
    <property type="nucleotide sequence ID" value="XM_002505751.1"/>
</dbReference>
<feature type="region of interest" description="Disordered" evidence="5">
    <location>
        <begin position="1"/>
        <end position="51"/>
    </location>
</feature>
<sequence>MAPLASALAIPTSSTSSPTRQRKRTAPTRRPRAPTRCGTADVSEASSSGPTNRSVVVMCHGVTPHARAGLFSAANLLQGRVDVWCRCVTAGLYLSDDVRRDTVVHLVMQSDDLASCRLVSVDGARVEGLAPAEKNVALLLQRAMQHASLDQLPLLARDAPGGRRSRVGDGDGDEVREKSARNARKREASWLRDRPGSAGPVPGIAVSDHQSLETCLRDALRGCGAVALLDVDGDDASCVLARPPDNPDNGDGFAVVVGDGSGVTPDERRTLMFVFGAVLMALGGGRMLLASHCVVLAHAALDGEEARRRRMGTSLRG</sequence>
<dbReference type="Proteomes" id="UP000002009">
    <property type="component" value="Chromosome 13"/>
</dbReference>
<proteinExistence type="predicted"/>
<dbReference type="AlphaFoldDB" id="C1EFA1"/>
<accession>C1EFA1</accession>
<evidence type="ECO:0000256" key="4">
    <source>
        <dbReference type="ARBA" id="ARBA00022691"/>
    </source>
</evidence>
<dbReference type="InterPro" id="IPR029028">
    <property type="entry name" value="Alpha/beta_knot_MTases"/>
</dbReference>
<evidence type="ECO:0000256" key="5">
    <source>
        <dbReference type="SAM" id="MobiDB-lite"/>
    </source>
</evidence>
<protein>
    <submittedName>
        <fullName evidence="6">Uncharacterized protein</fullName>
    </submittedName>
</protein>
<evidence type="ECO:0000313" key="6">
    <source>
        <dbReference type="EMBL" id="ACO67055.1"/>
    </source>
</evidence>
<dbReference type="InterPro" id="IPR007158">
    <property type="entry name" value="TrmY"/>
</dbReference>
<keyword evidence="4" id="KW-0949">S-adenosyl-L-methionine</keyword>
<keyword evidence="7" id="KW-1185">Reference proteome</keyword>
<dbReference type="GO" id="GO:0008757">
    <property type="term" value="F:S-adenosylmethionine-dependent methyltransferase activity"/>
    <property type="evidence" value="ECO:0007669"/>
    <property type="project" value="TreeGrafter"/>
</dbReference>
<dbReference type="eggNOG" id="ENOG502STMQ">
    <property type="taxonomic scope" value="Eukaryota"/>
</dbReference>
<dbReference type="OrthoDB" id="415765at2759"/>
<dbReference type="OMA" id="DVWCRCV"/>
<name>C1EFA1_MICCC</name>